<evidence type="ECO:0000256" key="4">
    <source>
        <dbReference type="ARBA" id="ARBA00023128"/>
    </source>
</evidence>
<evidence type="ECO:0000313" key="7">
    <source>
        <dbReference type="EMBL" id="KAG7661934.1"/>
    </source>
</evidence>
<dbReference type="PANTHER" id="PTHR13477:SF0">
    <property type="entry name" value="LARGE RIBOSOMAL SUBUNIT PROTEIN ML49"/>
    <property type="match status" value="1"/>
</dbReference>
<keyword evidence="4" id="KW-0496">Mitochondrion</keyword>
<evidence type="ECO:0000313" key="8">
    <source>
        <dbReference type="Proteomes" id="UP000694255"/>
    </source>
</evidence>
<keyword evidence="3" id="KW-0689">Ribosomal protein</keyword>
<dbReference type="GO" id="GO:0006412">
    <property type="term" value="P:translation"/>
    <property type="evidence" value="ECO:0007669"/>
    <property type="project" value="InterPro"/>
</dbReference>
<dbReference type="EMBL" id="JAGSYN010000187">
    <property type="protein sequence ID" value="KAG7661934.1"/>
    <property type="molecule type" value="Genomic_DNA"/>
</dbReference>
<proteinExistence type="inferred from homology"/>
<comment type="caution">
    <text evidence="7">The sequence shown here is derived from an EMBL/GenBank/DDBJ whole genome shotgun (WGS) entry which is preliminary data.</text>
</comment>
<evidence type="ECO:0000256" key="1">
    <source>
        <dbReference type="ARBA" id="ARBA00004173"/>
    </source>
</evidence>
<dbReference type="PANTHER" id="PTHR13477">
    <property type="entry name" value="MITOCHONDRIAL 39S RIBOSOMAL PROTEIN L49"/>
    <property type="match status" value="1"/>
</dbReference>
<evidence type="ECO:0000256" key="3">
    <source>
        <dbReference type="ARBA" id="ARBA00022980"/>
    </source>
</evidence>
<keyword evidence="8" id="KW-1185">Reference proteome</keyword>
<protein>
    <recommendedName>
        <fullName evidence="6">Large ribosomal subunit protein mL49</fullName>
    </recommendedName>
</protein>
<dbReference type="AlphaFoldDB" id="A0A8J5Q5S7"/>
<dbReference type="RefSeq" id="XP_049262167.1">
    <property type="nucleotide sequence ID" value="XM_049408507.1"/>
</dbReference>
<reference evidence="7 8" key="1">
    <citation type="journal article" date="2021" name="DNA Res.">
        <title>Genome analysis of Candida subhashii reveals its hybrid nature and dual mitochondrial genome conformations.</title>
        <authorList>
            <person name="Mixao V."/>
            <person name="Hegedusova E."/>
            <person name="Saus E."/>
            <person name="Pryszcz L.P."/>
            <person name="Cillingova A."/>
            <person name="Nosek J."/>
            <person name="Gabaldon T."/>
        </authorList>
    </citation>
    <scope>NUCLEOTIDE SEQUENCE [LARGE SCALE GENOMIC DNA]</scope>
    <source>
        <strain evidence="7 8">CBS 10753</strain>
    </source>
</reference>
<dbReference type="OrthoDB" id="19439at2759"/>
<organism evidence="7 8">
    <name type="scientific">[Candida] subhashii</name>
    <dbReference type="NCBI Taxonomy" id="561895"/>
    <lineage>
        <taxon>Eukaryota</taxon>
        <taxon>Fungi</taxon>
        <taxon>Dikarya</taxon>
        <taxon>Ascomycota</taxon>
        <taxon>Saccharomycotina</taxon>
        <taxon>Pichiomycetes</taxon>
        <taxon>Debaryomycetaceae</taxon>
        <taxon>Spathaspora</taxon>
    </lineage>
</organism>
<sequence length="125" mass="14549">MRVSQRLLITVKRADVRIIPKQPIYEIPSLSSITYKDLPDPKFGNKTYHVPMTKFKHWPVYPKIQGSRRQTEIKRVQGDVVQLSKDLLKLNPNLIIAKVNTTAGYINIKGDVTEEIKQYFNRELK</sequence>
<name>A0A8J5Q5S7_9ASCO</name>
<dbReference type="GO" id="GO:0003735">
    <property type="term" value="F:structural constituent of ribosome"/>
    <property type="evidence" value="ECO:0007669"/>
    <property type="project" value="InterPro"/>
</dbReference>
<gene>
    <name evidence="7" type="ORF">J8A68_004537</name>
</gene>
<dbReference type="Pfam" id="PF05046">
    <property type="entry name" value="Img2"/>
    <property type="match status" value="1"/>
</dbReference>
<evidence type="ECO:0000256" key="5">
    <source>
        <dbReference type="ARBA" id="ARBA00023274"/>
    </source>
</evidence>
<comment type="subcellular location">
    <subcellularLocation>
        <location evidence="1">Mitochondrion</location>
    </subcellularLocation>
</comment>
<dbReference type="Proteomes" id="UP000694255">
    <property type="component" value="Unassembled WGS sequence"/>
</dbReference>
<evidence type="ECO:0000256" key="6">
    <source>
        <dbReference type="ARBA" id="ARBA00035191"/>
    </source>
</evidence>
<dbReference type="GO" id="GO:0005762">
    <property type="term" value="C:mitochondrial large ribosomal subunit"/>
    <property type="evidence" value="ECO:0007669"/>
    <property type="project" value="TreeGrafter"/>
</dbReference>
<accession>A0A8J5Q5S7</accession>
<comment type="similarity">
    <text evidence="2">Belongs to the mitochondrion-specific ribosomal protein mL49 family.</text>
</comment>
<evidence type="ECO:0000256" key="2">
    <source>
        <dbReference type="ARBA" id="ARBA00005677"/>
    </source>
</evidence>
<dbReference type="GeneID" id="73471337"/>
<dbReference type="InterPro" id="IPR007740">
    <property type="entry name" value="Ribosomal_mL49"/>
</dbReference>
<keyword evidence="5" id="KW-0687">Ribonucleoprotein</keyword>